<keyword evidence="1" id="KW-0812">Transmembrane</keyword>
<evidence type="ECO:0000313" key="2">
    <source>
        <dbReference type="EMBL" id="QNN64678.1"/>
    </source>
</evidence>
<feature type="transmembrane region" description="Helical" evidence="1">
    <location>
        <begin position="51"/>
        <end position="67"/>
    </location>
</feature>
<gene>
    <name evidence="2" type="ORF">H9L12_10415</name>
</gene>
<keyword evidence="3" id="KW-1185">Reference proteome</keyword>
<proteinExistence type="predicted"/>
<sequence length="145" mass="15724">MDTREAMLALDAKQSAERDLAAAAHCPAWRHGVFGIMMGAMVASPAVALPWRYFVLAFALAAIPLIVRSDRKRTGMFINGYRRGKTRLVTFAILAALLVLYTLSVRAALSNGDHLTPLLLGIAAAVLATLGSIQWQRVFVREMGA</sequence>
<dbReference type="KEGG" id="srhi:H9L12_10415"/>
<keyword evidence="1" id="KW-1133">Transmembrane helix</keyword>
<dbReference type="Proteomes" id="UP000515955">
    <property type="component" value="Chromosome"/>
</dbReference>
<evidence type="ECO:0000313" key="3">
    <source>
        <dbReference type="Proteomes" id="UP000515955"/>
    </source>
</evidence>
<dbReference type="AlphaFoldDB" id="A0A7G9SA03"/>
<name>A0A7G9SA03_9SPHN</name>
<keyword evidence="1" id="KW-0472">Membrane</keyword>
<organism evidence="2 3">
    <name type="scientific">Sphingomonas rhizophila</name>
    <dbReference type="NCBI Taxonomy" id="2071607"/>
    <lineage>
        <taxon>Bacteria</taxon>
        <taxon>Pseudomonadati</taxon>
        <taxon>Pseudomonadota</taxon>
        <taxon>Alphaproteobacteria</taxon>
        <taxon>Sphingomonadales</taxon>
        <taxon>Sphingomonadaceae</taxon>
        <taxon>Sphingomonas</taxon>
    </lineage>
</organism>
<reference evidence="2 3" key="1">
    <citation type="submission" date="2020-08" db="EMBL/GenBank/DDBJ databases">
        <title>Genome sequence of Sphingomonas rhizophila KACC 19189T.</title>
        <authorList>
            <person name="Hyun D.-W."/>
            <person name="Bae J.-W."/>
        </authorList>
    </citation>
    <scope>NUCLEOTIDE SEQUENCE [LARGE SCALE GENOMIC DNA]</scope>
    <source>
        <strain evidence="2 3">KACC 19189</strain>
    </source>
</reference>
<protein>
    <submittedName>
        <fullName evidence="2">Uncharacterized protein</fullName>
    </submittedName>
</protein>
<feature type="transmembrane region" description="Helical" evidence="1">
    <location>
        <begin position="88"/>
        <end position="109"/>
    </location>
</feature>
<accession>A0A7G9SA03</accession>
<dbReference type="RefSeq" id="WP_187541677.1">
    <property type="nucleotide sequence ID" value="NZ_CP060717.1"/>
</dbReference>
<evidence type="ECO:0000256" key="1">
    <source>
        <dbReference type="SAM" id="Phobius"/>
    </source>
</evidence>
<feature type="transmembrane region" description="Helical" evidence="1">
    <location>
        <begin position="115"/>
        <end position="133"/>
    </location>
</feature>
<dbReference type="EMBL" id="CP060717">
    <property type="protein sequence ID" value="QNN64678.1"/>
    <property type="molecule type" value="Genomic_DNA"/>
</dbReference>